<organism evidence="7 8">
    <name type="scientific">Elstera cyanobacteriorum</name>
    <dbReference type="NCBI Taxonomy" id="2022747"/>
    <lineage>
        <taxon>Bacteria</taxon>
        <taxon>Pseudomonadati</taxon>
        <taxon>Pseudomonadota</taxon>
        <taxon>Alphaproteobacteria</taxon>
        <taxon>Rhodospirillales</taxon>
        <taxon>Rhodospirillaceae</taxon>
        <taxon>Elstera</taxon>
    </lineage>
</organism>
<feature type="transmembrane region" description="Helical" evidence="6">
    <location>
        <begin position="305"/>
        <end position="336"/>
    </location>
</feature>
<dbReference type="GO" id="GO:0016020">
    <property type="term" value="C:membrane"/>
    <property type="evidence" value="ECO:0007669"/>
    <property type="project" value="UniProtKB-SubCell"/>
</dbReference>
<keyword evidence="4 6" id="KW-1133">Transmembrane helix</keyword>
<reference evidence="7 8" key="1">
    <citation type="submission" date="2017-07" db="EMBL/GenBank/DDBJ databases">
        <title>Elstera cyanobacteriorum sp. nov., a novel bacterium isolated from cyanobacterial aggregates in a eutrophic lake.</title>
        <authorList>
            <person name="Cai H."/>
        </authorList>
    </citation>
    <scope>NUCLEOTIDE SEQUENCE [LARGE SCALE GENOMIC DNA]</scope>
    <source>
        <strain evidence="7 8">TH019</strain>
    </source>
</reference>
<comment type="similarity">
    <text evidence="2">Belongs to the autoinducer-2 exporter (AI-2E) (TC 2.A.86) family.</text>
</comment>
<feature type="transmembrane region" description="Helical" evidence="6">
    <location>
        <begin position="234"/>
        <end position="256"/>
    </location>
</feature>
<feature type="transmembrane region" description="Helical" evidence="6">
    <location>
        <begin position="6"/>
        <end position="39"/>
    </location>
</feature>
<gene>
    <name evidence="7" type="ORF">CHR90_09265</name>
</gene>
<dbReference type="InterPro" id="IPR002549">
    <property type="entry name" value="AI-2E-like"/>
</dbReference>
<evidence type="ECO:0000256" key="6">
    <source>
        <dbReference type="SAM" id="Phobius"/>
    </source>
</evidence>
<name>A0A255XNB1_9PROT</name>
<proteinExistence type="inferred from homology"/>
<evidence type="ECO:0000313" key="7">
    <source>
        <dbReference type="EMBL" id="OYQ18467.1"/>
    </source>
</evidence>
<feature type="transmembrane region" description="Helical" evidence="6">
    <location>
        <begin position="268"/>
        <end position="285"/>
    </location>
</feature>
<keyword evidence="8" id="KW-1185">Reference proteome</keyword>
<dbReference type="RefSeq" id="WP_094408730.1">
    <property type="nucleotide sequence ID" value="NZ_BMJZ01000001.1"/>
</dbReference>
<evidence type="ECO:0000256" key="5">
    <source>
        <dbReference type="ARBA" id="ARBA00023136"/>
    </source>
</evidence>
<dbReference type="PANTHER" id="PTHR21716:SF64">
    <property type="entry name" value="AI-2 TRANSPORT PROTEIN TQSA"/>
    <property type="match status" value="1"/>
</dbReference>
<accession>A0A255XNB1</accession>
<dbReference type="Proteomes" id="UP000216361">
    <property type="component" value="Unassembled WGS sequence"/>
</dbReference>
<evidence type="ECO:0000256" key="4">
    <source>
        <dbReference type="ARBA" id="ARBA00022989"/>
    </source>
</evidence>
<dbReference type="PANTHER" id="PTHR21716">
    <property type="entry name" value="TRANSMEMBRANE PROTEIN"/>
    <property type="match status" value="1"/>
</dbReference>
<dbReference type="AlphaFoldDB" id="A0A255XNB1"/>
<evidence type="ECO:0000256" key="3">
    <source>
        <dbReference type="ARBA" id="ARBA00022692"/>
    </source>
</evidence>
<dbReference type="EMBL" id="NOXS01000032">
    <property type="protein sequence ID" value="OYQ18467.1"/>
    <property type="molecule type" value="Genomic_DNA"/>
</dbReference>
<evidence type="ECO:0000256" key="2">
    <source>
        <dbReference type="ARBA" id="ARBA00009773"/>
    </source>
</evidence>
<dbReference type="GO" id="GO:0055085">
    <property type="term" value="P:transmembrane transport"/>
    <property type="evidence" value="ECO:0007669"/>
    <property type="project" value="TreeGrafter"/>
</dbReference>
<feature type="transmembrane region" description="Helical" evidence="6">
    <location>
        <begin position="59"/>
        <end position="80"/>
    </location>
</feature>
<dbReference type="Pfam" id="PF01594">
    <property type="entry name" value="AI-2E_transport"/>
    <property type="match status" value="1"/>
</dbReference>
<feature type="transmembrane region" description="Helical" evidence="6">
    <location>
        <begin position="201"/>
        <end position="222"/>
    </location>
</feature>
<keyword evidence="3 6" id="KW-0812">Transmembrane</keyword>
<feature type="transmembrane region" description="Helical" evidence="6">
    <location>
        <begin position="145"/>
        <end position="170"/>
    </location>
</feature>
<comment type="caution">
    <text evidence="7">The sequence shown here is derived from an EMBL/GenBank/DDBJ whole genome shotgun (WGS) entry which is preliminary data.</text>
</comment>
<sequence>MSVRDWRWIIGFAVLAGLIVWQITAVLLPFVAGAGIAYFLDPVVDWLERRRVGRAVGSLLTIIAFFLLCFLVLLLFVPIIQVQAVELAQRLPTLLATVQERANHFLVDAQREFGVSDADLLDLRAAAGADAGKALSYVAQFVGNLLVGGLAVVNILSLVFVTPVVAFYLLRDWDKIVARVDSWLPLAAADTIRGQAREIDAILSGFARGQALLCLSLGMFYAIGLRGAGLDFGIIVGLLAGLLSFIPFVGVFVGGVTSLGLALLQFDSWVPILIVAGVFGVGQILEGYVLQPWLVGDRVRLHPVWIIFALLAGGSLFGFLGVLLAVPVMAVIGVLARFGVGRYLASSLYDPNRLGRS</sequence>
<keyword evidence="5 6" id="KW-0472">Membrane</keyword>
<evidence type="ECO:0000313" key="8">
    <source>
        <dbReference type="Proteomes" id="UP000216361"/>
    </source>
</evidence>
<dbReference type="OrthoDB" id="5792512at2"/>
<protein>
    <submittedName>
        <fullName evidence="7">AI-2E family transporter</fullName>
    </submittedName>
</protein>
<evidence type="ECO:0000256" key="1">
    <source>
        <dbReference type="ARBA" id="ARBA00004141"/>
    </source>
</evidence>
<comment type="subcellular location">
    <subcellularLocation>
        <location evidence="1">Membrane</location>
        <topology evidence="1">Multi-pass membrane protein</topology>
    </subcellularLocation>
</comment>